<evidence type="ECO:0000256" key="3">
    <source>
        <dbReference type="ARBA" id="ARBA00022884"/>
    </source>
</evidence>
<keyword evidence="4" id="KW-0805">Transcription regulation</keyword>
<evidence type="ECO:0000256" key="4">
    <source>
        <dbReference type="ARBA" id="ARBA00023015"/>
    </source>
</evidence>
<dbReference type="SUPFAM" id="SSF50249">
    <property type="entry name" value="Nucleic acid-binding proteins"/>
    <property type="match status" value="1"/>
</dbReference>
<feature type="compositionally biased region" description="Basic and acidic residues" evidence="6">
    <location>
        <begin position="469"/>
        <end position="516"/>
    </location>
</feature>
<dbReference type="Pfam" id="PF13184">
    <property type="entry name" value="KH_NusA_1st"/>
    <property type="match status" value="1"/>
</dbReference>
<feature type="region of interest" description="Disordered" evidence="6">
    <location>
        <begin position="458"/>
        <end position="516"/>
    </location>
</feature>
<dbReference type="InterPro" id="IPR012340">
    <property type="entry name" value="NA-bd_OB-fold"/>
</dbReference>
<evidence type="ECO:0000256" key="1">
    <source>
        <dbReference type="ARBA" id="ARBA00022472"/>
    </source>
</evidence>
<dbReference type="InterPro" id="IPR015946">
    <property type="entry name" value="KH_dom-like_a/b"/>
</dbReference>
<feature type="compositionally biased region" description="Polar residues" evidence="6">
    <location>
        <begin position="458"/>
        <end position="468"/>
    </location>
</feature>
<sequence>MSKTENFNVQQIVTFARNIAGSRNLEVSAIFDAFKKSFEKIIYETYDPDANLEFVIDEDKNIFKIINHSKIVIDDPKGKTRNEQLKELDNIKRCIEIPYSEAIKINPNVKVGDEISEEIDLNSLTNSDHRKIALNFQTIINDDQKEIIWNQYQNRINDIVSAKVIAINKNGAILELVEDKNVTAYLPFSSLAERDLSKLRTASSIKACIIGKSEEYKGAHLLVSISSSQIIRKLLFDEIPEIHDGFIEIVDIARLEGIRTKVSVRKSPLASKDIEELGSIIGKNGQRITAISEKLNGEKIDIIPYASELKDFIKNALSPAKVIDIISDGIKAKKNKPSFIVVVPNPHHTLAIGKKGHNVMLASELVNARLDIISQDQADERNIKYDFANGNIAKEEIELLNQGQRLHANFANKKPHRNPTYNGPSSPNSFDIDNIFANEIAELRSKVGEANNFEDIVNNNESKGNLNSDLERTLDNDERTRRLHDNESDVESLIDKVSEEEKAKEKEASQKDDYDQIAKSKMKDFKQDDDLLSGIDISDIDDDDWE</sequence>
<dbReference type="GO" id="GO:0031564">
    <property type="term" value="P:transcription antitermination"/>
    <property type="evidence" value="ECO:0007669"/>
    <property type="project" value="InterPro"/>
</dbReference>
<dbReference type="Pfam" id="PF08529">
    <property type="entry name" value="NusA_N"/>
    <property type="match status" value="1"/>
</dbReference>
<dbReference type="SMART" id="SM00322">
    <property type="entry name" value="KH"/>
    <property type="match status" value="2"/>
</dbReference>
<proteinExistence type="predicted"/>
<dbReference type="GO" id="GO:0003723">
    <property type="term" value="F:RNA binding"/>
    <property type="evidence" value="ECO:0007669"/>
    <property type="project" value="UniProtKB-KW"/>
</dbReference>
<keyword evidence="5" id="KW-0804">Transcription</keyword>
<dbReference type="SUPFAM" id="SSF54814">
    <property type="entry name" value="Prokaryotic type KH domain (KH-domain type II)"/>
    <property type="match status" value="2"/>
</dbReference>
<dbReference type="InterPro" id="IPR058582">
    <property type="entry name" value="KH_NusA_2nd"/>
</dbReference>
<gene>
    <name evidence="8" type="primary">nusA</name>
    <name evidence="8" type="ORF">NCTC10112_00576</name>
</gene>
<keyword evidence="2" id="KW-0963">Cytoplasm</keyword>
<feature type="domain" description="S1 motif" evidence="7">
    <location>
        <begin position="157"/>
        <end position="226"/>
    </location>
</feature>
<dbReference type="GO" id="GO:0006353">
    <property type="term" value="P:DNA-templated transcription termination"/>
    <property type="evidence" value="ECO:0007669"/>
    <property type="project" value="UniProtKB-KW"/>
</dbReference>
<dbReference type="RefSeq" id="WP_129619160.1">
    <property type="nucleotide sequence ID" value="NZ_LR214940.1"/>
</dbReference>
<dbReference type="Gene3D" id="3.30.300.20">
    <property type="match status" value="2"/>
</dbReference>
<evidence type="ECO:0000256" key="5">
    <source>
        <dbReference type="ARBA" id="ARBA00023163"/>
    </source>
</evidence>
<keyword evidence="1" id="KW-0806">Transcription termination</keyword>
<dbReference type="PANTHER" id="PTHR22648:SF0">
    <property type="entry name" value="TRANSCRIPTION TERMINATION_ANTITERMINATION PROTEIN NUSA"/>
    <property type="match status" value="1"/>
</dbReference>
<evidence type="ECO:0000256" key="2">
    <source>
        <dbReference type="ARBA" id="ARBA00022490"/>
    </source>
</evidence>
<dbReference type="EMBL" id="LR214940">
    <property type="protein sequence ID" value="VEU55980.1"/>
    <property type="molecule type" value="Genomic_DNA"/>
</dbReference>
<keyword evidence="9" id="KW-1185">Reference proteome</keyword>
<organism evidence="8 9">
    <name type="scientific">Metamycoplasma orale</name>
    <name type="common">Mycoplasma orale</name>
    <dbReference type="NCBI Taxonomy" id="2121"/>
    <lineage>
        <taxon>Bacteria</taxon>
        <taxon>Bacillati</taxon>
        <taxon>Mycoplasmatota</taxon>
        <taxon>Mycoplasmoidales</taxon>
        <taxon>Metamycoplasmataceae</taxon>
        <taxon>Metamycoplasma</taxon>
    </lineage>
</organism>
<dbReference type="GO" id="GO:0005829">
    <property type="term" value="C:cytosol"/>
    <property type="evidence" value="ECO:0007669"/>
    <property type="project" value="TreeGrafter"/>
</dbReference>
<dbReference type="OrthoDB" id="9807233at2"/>
<dbReference type="GO" id="GO:0003700">
    <property type="term" value="F:DNA-binding transcription factor activity"/>
    <property type="evidence" value="ECO:0007669"/>
    <property type="project" value="InterPro"/>
</dbReference>
<dbReference type="InterPro" id="IPR025249">
    <property type="entry name" value="TF_NusA_KH_1st"/>
</dbReference>
<dbReference type="InterPro" id="IPR036555">
    <property type="entry name" value="NusA_N_sf"/>
</dbReference>
<dbReference type="Proteomes" id="UP000290482">
    <property type="component" value="Chromosome"/>
</dbReference>
<dbReference type="InterPro" id="IPR030842">
    <property type="entry name" value="TF_NusA_bacterial"/>
</dbReference>
<evidence type="ECO:0000313" key="9">
    <source>
        <dbReference type="Proteomes" id="UP000290482"/>
    </source>
</evidence>
<dbReference type="InterPro" id="IPR004087">
    <property type="entry name" value="KH_dom"/>
</dbReference>
<name>A0A448ZXJ4_METOS</name>
<dbReference type="SUPFAM" id="SSF69705">
    <property type="entry name" value="Transcription factor NusA, N-terminal domain"/>
    <property type="match status" value="1"/>
</dbReference>
<accession>A0A448ZXJ4</accession>
<dbReference type="Pfam" id="PF26594">
    <property type="entry name" value="KH_NusA_2nd"/>
    <property type="match status" value="1"/>
</dbReference>
<evidence type="ECO:0000256" key="6">
    <source>
        <dbReference type="SAM" id="MobiDB-lite"/>
    </source>
</evidence>
<dbReference type="PANTHER" id="PTHR22648">
    <property type="entry name" value="TRANSCRIPTION TERMINATION FACTOR NUSA"/>
    <property type="match status" value="1"/>
</dbReference>
<reference evidence="8 9" key="1">
    <citation type="submission" date="2019-01" db="EMBL/GenBank/DDBJ databases">
        <authorList>
            <consortium name="Pathogen Informatics"/>
        </authorList>
    </citation>
    <scope>NUCLEOTIDE SEQUENCE [LARGE SCALE GENOMIC DNA]</scope>
    <source>
        <strain evidence="8 9">NCTC10112</strain>
    </source>
</reference>
<dbReference type="PROSITE" id="PS50126">
    <property type="entry name" value="S1"/>
    <property type="match status" value="1"/>
</dbReference>
<dbReference type="Gene3D" id="3.30.1480.10">
    <property type="entry name" value="NusA, N-terminal domain"/>
    <property type="match status" value="1"/>
</dbReference>
<dbReference type="KEGG" id="mob:NCTC10112_00576"/>
<dbReference type="SMART" id="SM00316">
    <property type="entry name" value="S1"/>
    <property type="match status" value="1"/>
</dbReference>
<keyword evidence="3" id="KW-0694">RNA-binding</keyword>
<evidence type="ECO:0000259" key="7">
    <source>
        <dbReference type="PROSITE" id="PS50126"/>
    </source>
</evidence>
<evidence type="ECO:0000313" key="8">
    <source>
        <dbReference type="EMBL" id="VEU55980.1"/>
    </source>
</evidence>
<dbReference type="InterPro" id="IPR013735">
    <property type="entry name" value="TF_NusA_N"/>
</dbReference>
<dbReference type="InterPro" id="IPR009019">
    <property type="entry name" value="KH_sf_prok-type"/>
</dbReference>
<dbReference type="InterPro" id="IPR003029">
    <property type="entry name" value="S1_domain"/>
</dbReference>
<protein>
    <submittedName>
        <fullName evidence="8">Transcription elongation protein nusA</fullName>
    </submittedName>
</protein>
<dbReference type="AlphaFoldDB" id="A0A448ZXJ4"/>